<reference evidence="6 7" key="1">
    <citation type="submission" date="2011-08" db="EMBL/GenBank/DDBJ databases">
        <authorList>
            <person name="Liu Z.J."/>
            <person name="Shi F.L."/>
            <person name="Lu J.Q."/>
            <person name="Li M."/>
            <person name="Wang Z.L."/>
        </authorList>
    </citation>
    <scope>NUCLEOTIDE SEQUENCE [LARGE SCALE GENOMIC DNA]</scope>
    <source>
        <strain evidence="6 7">USNM 41457</strain>
    </source>
</reference>
<keyword evidence="7" id="KW-1185">Reference proteome</keyword>
<keyword evidence="3" id="KW-0677">Repeat</keyword>
<evidence type="ECO:0000256" key="4">
    <source>
        <dbReference type="ARBA" id="ARBA00023242"/>
    </source>
</evidence>
<evidence type="ECO:0000259" key="5">
    <source>
        <dbReference type="Pfam" id="PF08640"/>
    </source>
</evidence>
<keyword evidence="4" id="KW-0539">Nucleus</keyword>
<evidence type="ECO:0000256" key="3">
    <source>
        <dbReference type="ARBA" id="ARBA00022737"/>
    </source>
</evidence>
<dbReference type="GO" id="GO:0030515">
    <property type="term" value="F:snoRNA binding"/>
    <property type="evidence" value="ECO:0007669"/>
    <property type="project" value="InterPro"/>
</dbReference>
<dbReference type="Proteomes" id="UP000003163">
    <property type="component" value="Unassembled WGS sequence"/>
</dbReference>
<dbReference type="HOGENOM" id="CLU_956523_0_0_1"/>
<reference evidence="7" key="2">
    <citation type="submission" date="2015-07" db="EMBL/GenBank/DDBJ databases">
        <title>Contrasting host-pathogen interactions and genome evolution in two generalist and specialist microsporidian pathogens of mosquitoes.</title>
        <authorList>
            <consortium name="The Broad Institute Genomics Platform"/>
            <consortium name="The Broad Institute Genome Sequencing Center for Infectious Disease"/>
            <person name="Cuomo C.A."/>
            <person name="Sanscrainte N.D."/>
            <person name="Goldberg J.M."/>
            <person name="Heiman D."/>
            <person name="Young S."/>
            <person name="Zeng Q."/>
            <person name="Becnel J.J."/>
            <person name="Birren B.W."/>
        </authorList>
    </citation>
    <scope>NUCLEOTIDE SEQUENCE [LARGE SCALE GENOMIC DNA]</scope>
    <source>
        <strain evidence="7">USNM 41457</strain>
    </source>
</reference>
<accession>J8ZP15</accession>
<evidence type="ECO:0000256" key="1">
    <source>
        <dbReference type="ARBA" id="ARBA00004604"/>
    </source>
</evidence>
<evidence type="ECO:0000256" key="2">
    <source>
        <dbReference type="ARBA" id="ARBA00022552"/>
    </source>
</evidence>
<sequence>MFNNLEARLETIEKEIKTYEDLQIFTNDELNTISKKLNGFEHKISISTEDNFLYILKYIQYLQILQKLIKKRLSNSEISNNRNSEKNSNCDNNITVYKHRGRTRINRENTRTINQLTQKIHRLYKKALKTTPNFIKTFKSYIQYCIKIKDYVGAKKAMTNECLLHLNDTDLFVYCAFICADFLDFQTARIFLLKALRLVLCSESKLKVLFALFNVEVMWLGNLYKVYGEGNLKEGEDIFGEEDVRGAVQVFKEIVNEYGSKEISFLYEIACGFPFLLSEMDKYLQSKGIYL</sequence>
<protein>
    <recommendedName>
        <fullName evidence="5">U3 small nucleolar RNA-associated protein 6 N-terminal domain-containing protein</fullName>
    </recommendedName>
</protein>
<dbReference type="VEuPathDB" id="MicrosporidiaDB:EDEG_00037"/>
<comment type="caution">
    <text evidence="6">The sequence shown here is derived from an EMBL/GenBank/DDBJ whole genome shotgun (WGS) entry which is preliminary data.</text>
</comment>
<dbReference type="EMBL" id="AFBI03000001">
    <property type="protein sequence ID" value="EJW01443.1"/>
    <property type="molecule type" value="Genomic_DNA"/>
</dbReference>
<keyword evidence="2" id="KW-0698">rRNA processing</keyword>
<evidence type="ECO:0000313" key="7">
    <source>
        <dbReference type="Proteomes" id="UP000003163"/>
    </source>
</evidence>
<name>J8ZP15_EDHAE</name>
<organism evidence="6 7">
    <name type="scientific">Edhazardia aedis (strain USNM 41457)</name>
    <name type="common">Microsporidian parasite</name>
    <dbReference type="NCBI Taxonomy" id="1003232"/>
    <lineage>
        <taxon>Eukaryota</taxon>
        <taxon>Fungi</taxon>
        <taxon>Fungi incertae sedis</taxon>
        <taxon>Microsporidia</taxon>
        <taxon>Edhazardia</taxon>
    </lineage>
</organism>
<dbReference type="GO" id="GO:0034388">
    <property type="term" value="C:Pwp2p-containing subcomplex of 90S preribosome"/>
    <property type="evidence" value="ECO:0007669"/>
    <property type="project" value="TreeGrafter"/>
</dbReference>
<dbReference type="Pfam" id="PF08640">
    <property type="entry name" value="U3_assoc_6"/>
    <property type="match status" value="1"/>
</dbReference>
<dbReference type="PANTHER" id="PTHR23271:SF1">
    <property type="entry name" value="U3 SMALL NUCLEOLAR RNA-ASSOCIATED PROTEIN 6 HOMOLOG"/>
    <property type="match status" value="1"/>
</dbReference>
<dbReference type="GO" id="GO:0032040">
    <property type="term" value="C:small-subunit processome"/>
    <property type="evidence" value="ECO:0007669"/>
    <property type="project" value="TreeGrafter"/>
</dbReference>
<comment type="subcellular location">
    <subcellularLocation>
        <location evidence="1">Nucleus</location>
        <location evidence="1">Nucleolus</location>
    </subcellularLocation>
</comment>
<dbReference type="InterPro" id="IPR013949">
    <property type="entry name" value="Utp6"/>
</dbReference>
<dbReference type="GO" id="GO:0000462">
    <property type="term" value="P:maturation of SSU-rRNA from tricistronic rRNA transcript (SSU-rRNA, 5.8S rRNA, LSU-rRNA)"/>
    <property type="evidence" value="ECO:0007669"/>
    <property type="project" value="InterPro"/>
</dbReference>
<dbReference type="InParanoid" id="J8ZP15"/>
<dbReference type="AlphaFoldDB" id="J8ZP15"/>
<feature type="domain" description="U3 small nucleolar RNA-associated protein 6 N-terminal" evidence="5">
    <location>
        <begin position="9"/>
        <end position="87"/>
    </location>
</feature>
<proteinExistence type="predicted"/>
<gene>
    <name evidence="6" type="ORF">EDEG_00037</name>
</gene>
<dbReference type="PANTHER" id="PTHR23271">
    <property type="entry name" value="HEPATOCELLULAR CARCINOMA-ASSOCIATED ANTIGEN 66"/>
    <property type="match status" value="1"/>
</dbReference>
<evidence type="ECO:0000313" key="6">
    <source>
        <dbReference type="EMBL" id="EJW01443.1"/>
    </source>
</evidence>
<dbReference type="InterPro" id="IPR055347">
    <property type="entry name" value="UTP6_N"/>
</dbReference>